<organism evidence="2">
    <name type="scientific">Hymenolepis diminuta</name>
    <name type="common">Rat tapeworm</name>
    <dbReference type="NCBI Taxonomy" id="6216"/>
    <lineage>
        <taxon>Eukaryota</taxon>
        <taxon>Metazoa</taxon>
        <taxon>Spiralia</taxon>
        <taxon>Lophotrochozoa</taxon>
        <taxon>Platyhelminthes</taxon>
        <taxon>Cestoda</taxon>
        <taxon>Eucestoda</taxon>
        <taxon>Cyclophyllidea</taxon>
        <taxon>Hymenolepididae</taxon>
        <taxon>Hymenolepis</taxon>
    </lineage>
</organism>
<evidence type="ECO:0000259" key="1">
    <source>
        <dbReference type="PROSITE" id="PS50053"/>
    </source>
</evidence>
<protein>
    <submittedName>
        <fullName evidence="2">Ubiquitin-like domain-containing protein</fullName>
    </submittedName>
</protein>
<dbReference type="WBParaSite" id="HDID_0000687601-mRNA-1">
    <property type="protein sequence ID" value="HDID_0000687601-mRNA-1"/>
    <property type="gene ID" value="HDID_0000687601"/>
</dbReference>
<dbReference type="PROSITE" id="PS50053">
    <property type="entry name" value="UBIQUITIN_2"/>
    <property type="match status" value="1"/>
</dbReference>
<dbReference type="SUPFAM" id="SSF54236">
    <property type="entry name" value="Ubiquitin-like"/>
    <property type="match status" value="1"/>
</dbReference>
<dbReference type="Pfam" id="PF00240">
    <property type="entry name" value="ubiquitin"/>
    <property type="match status" value="1"/>
</dbReference>
<proteinExistence type="predicted"/>
<dbReference type="InterPro" id="IPR000626">
    <property type="entry name" value="Ubiquitin-like_dom"/>
</dbReference>
<sequence>LKHVVSQNIHISPSDLILTGNGAVLEDGHCFSNYFSGDIFKVLLFFRRSEQIWINTEVDFGQGKVIYIPICMNWIVIEFKQKPQKTIKNKLLNRNKFLTFSHYILEDDRTLEEYRLKEGSRITVFSYQDQEPNIMAGCYGAQNYPGDFFQRPGRSVFSRRFINVSAMPERSKSADKMEVNFTDGSRISNNGYGRR</sequence>
<name>A0A0R3SPI2_HYMDI</name>
<dbReference type="AlphaFoldDB" id="A0A0R3SPI2"/>
<accession>A0A0R3SPI2</accession>
<feature type="domain" description="Ubiquitin-like" evidence="1">
    <location>
        <begin position="54"/>
        <end position="124"/>
    </location>
</feature>
<reference evidence="2" key="1">
    <citation type="submission" date="2017-02" db="UniProtKB">
        <authorList>
            <consortium name="WormBaseParasite"/>
        </authorList>
    </citation>
    <scope>IDENTIFICATION</scope>
</reference>
<evidence type="ECO:0000313" key="2">
    <source>
        <dbReference type="WBParaSite" id="HDID_0000687601-mRNA-1"/>
    </source>
</evidence>
<dbReference type="Gene3D" id="3.10.20.90">
    <property type="entry name" value="Phosphatidylinositol 3-kinase Catalytic Subunit, Chain A, domain 1"/>
    <property type="match status" value="1"/>
</dbReference>
<dbReference type="CDD" id="cd17039">
    <property type="entry name" value="Ubl_ubiquitin_like"/>
    <property type="match status" value="1"/>
</dbReference>
<dbReference type="InterPro" id="IPR029071">
    <property type="entry name" value="Ubiquitin-like_domsf"/>
</dbReference>